<accession>A0ABQ5CBV6</accession>
<organism evidence="2 3">
    <name type="scientific">Tanacetum coccineum</name>
    <dbReference type="NCBI Taxonomy" id="301880"/>
    <lineage>
        <taxon>Eukaryota</taxon>
        <taxon>Viridiplantae</taxon>
        <taxon>Streptophyta</taxon>
        <taxon>Embryophyta</taxon>
        <taxon>Tracheophyta</taxon>
        <taxon>Spermatophyta</taxon>
        <taxon>Magnoliopsida</taxon>
        <taxon>eudicotyledons</taxon>
        <taxon>Gunneridae</taxon>
        <taxon>Pentapetalae</taxon>
        <taxon>asterids</taxon>
        <taxon>campanulids</taxon>
        <taxon>Asterales</taxon>
        <taxon>Asteraceae</taxon>
        <taxon>Asteroideae</taxon>
        <taxon>Anthemideae</taxon>
        <taxon>Anthemidinae</taxon>
        <taxon>Tanacetum</taxon>
    </lineage>
</organism>
<proteinExistence type="predicted"/>
<evidence type="ECO:0000313" key="2">
    <source>
        <dbReference type="EMBL" id="GJT24098.1"/>
    </source>
</evidence>
<name>A0ABQ5CBV6_9ASTR</name>
<reference evidence="2" key="1">
    <citation type="journal article" date="2022" name="Int. J. Mol. Sci.">
        <title>Draft Genome of Tanacetum Coccineum: Genomic Comparison of Closely Related Tanacetum-Family Plants.</title>
        <authorList>
            <person name="Yamashiro T."/>
            <person name="Shiraishi A."/>
            <person name="Nakayama K."/>
            <person name="Satake H."/>
        </authorList>
    </citation>
    <scope>NUCLEOTIDE SEQUENCE</scope>
</reference>
<dbReference type="EMBL" id="BQNB010014108">
    <property type="protein sequence ID" value="GJT24098.1"/>
    <property type="molecule type" value="Genomic_DNA"/>
</dbReference>
<keyword evidence="3" id="KW-1185">Reference proteome</keyword>
<evidence type="ECO:0000313" key="3">
    <source>
        <dbReference type="Proteomes" id="UP001151760"/>
    </source>
</evidence>
<dbReference type="Proteomes" id="UP001151760">
    <property type="component" value="Unassembled WGS sequence"/>
</dbReference>
<feature type="region of interest" description="Disordered" evidence="1">
    <location>
        <begin position="30"/>
        <end position="63"/>
    </location>
</feature>
<evidence type="ECO:0000256" key="1">
    <source>
        <dbReference type="SAM" id="MobiDB-lite"/>
    </source>
</evidence>
<feature type="compositionally biased region" description="Basic and acidic residues" evidence="1">
    <location>
        <begin position="31"/>
        <end position="43"/>
    </location>
</feature>
<reference evidence="2" key="2">
    <citation type="submission" date="2022-01" db="EMBL/GenBank/DDBJ databases">
        <authorList>
            <person name="Yamashiro T."/>
            <person name="Shiraishi A."/>
            <person name="Satake H."/>
            <person name="Nakayama K."/>
        </authorList>
    </citation>
    <scope>NUCLEOTIDE SEQUENCE</scope>
</reference>
<gene>
    <name evidence="2" type="ORF">Tco_0894035</name>
</gene>
<protein>
    <submittedName>
        <fullName evidence="2">Uncharacterized protein</fullName>
    </submittedName>
</protein>
<sequence>MANNETYTCSPSEVCLSDCDIELLIPTPWSDESKNEKRAKSEAVEQGMDANMPDEIDGAKGEQVPNHVVKKGNLEFLVCKEVANPGVNELVDKGRPLKRKRVYAE</sequence>
<comment type="caution">
    <text evidence="2">The sequence shown here is derived from an EMBL/GenBank/DDBJ whole genome shotgun (WGS) entry which is preliminary data.</text>
</comment>